<reference evidence="3" key="1">
    <citation type="submission" date="2022-11" db="UniProtKB">
        <authorList>
            <consortium name="WormBaseParasite"/>
        </authorList>
    </citation>
    <scope>IDENTIFICATION</scope>
</reference>
<evidence type="ECO:0000313" key="3">
    <source>
        <dbReference type="WBParaSite" id="PSU_v2.g18581.t1"/>
    </source>
</evidence>
<name>A0A914YGK3_9BILA</name>
<feature type="compositionally biased region" description="Basic and acidic residues" evidence="1">
    <location>
        <begin position="1"/>
        <end position="19"/>
    </location>
</feature>
<protein>
    <submittedName>
        <fullName evidence="3">Uncharacterized protein</fullName>
    </submittedName>
</protein>
<evidence type="ECO:0000313" key="2">
    <source>
        <dbReference type="Proteomes" id="UP000887577"/>
    </source>
</evidence>
<organism evidence="2 3">
    <name type="scientific">Panagrolaimus superbus</name>
    <dbReference type="NCBI Taxonomy" id="310955"/>
    <lineage>
        <taxon>Eukaryota</taxon>
        <taxon>Metazoa</taxon>
        <taxon>Ecdysozoa</taxon>
        <taxon>Nematoda</taxon>
        <taxon>Chromadorea</taxon>
        <taxon>Rhabditida</taxon>
        <taxon>Tylenchina</taxon>
        <taxon>Panagrolaimomorpha</taxon>
        <taxon>Panagrolaimoidea</taxon>
        <taxon>Panagrolaimidae</taxon>
        <taxon>Panagrolaimus</taxon>
    </lineage>
</organism>
<feature type="region of interest" description="Disordered" evidence="1">
    <location>
        <begin position="1"/>
        <end position="29"/>
    </location>
</feature>
<keyword evidence="2" id="KW-1185">Reference proteome</keyword>
<evidence type="ECO:0000256" key="1">
    <source>
        <dbReference type="SAM" id="MobiDB-lite"/>
    </source>
</evidence>
<dbReference type="AlphaFoldDB" id="A0A914YGK3"/>
<accession>A0A914YGK3</accession>
<dbReference type="WBParaSite" id="PSU_v2.g18581.t1">
    <property type="protein sequence ID" value="PSU_v2.g18581.t1"/>
    <property type="gene ID" value="PSU_v2.g18581"/>
</dbReference>
<sequence>MPSPIRPDRPRAPNPDRSRFPRARNPSVNLAPRAPIGNVVVRAAPENAVIADASLINRRDYALTVEEYNRSRPELLPQHLDQRAGQTRFFAAGQAALVQ</sequence>
<proteinExistence type="predicted"/>
<dbReference type="Proteomes" id="UP000887577">
    <property type="component" value="Unplaced"/>
</dbReference>